<organism evidence="14 15">
    <name type="scientific">Sulfodiicoccus acidiphilus</name>
    <dbReference type="NCBI Taxonomy" id="1670455"/>
    <lineage>
        <taxon>Archaea</taxon>
        <taxon>Thermoproteota</taxon>
        <taxon>Thermoprotei</taxon>
        <taxon>Sulfolobales</taxon>
        <taxon>Sulfolobaceae</taxon>
        <taxon>Sulfodiicoccus</taxon>
    </lineage>
</organism>
<evidence type="ECO:0000256" key="10">
    <source>
        <dbReference type="ARBA" id="ARBA00022958"/>
    </source>
</evidence>
<dbReference type="UniPathway" id="UPA00916">
    <property type="reaction ID" value="UER00889"/>
</dbReference>
<keyword evidence="12" id="KW-0963">Cytoplasm</keyword>
<feature type="binding site" evidence="12">
    <location>
        <begin position="9"/>
        <end position="11"/>
    </location>
    <ligand>
        <name>substrate</name>
    </ligand>
</feature>
<feature type="binding site" evidence="12">
    <location>
        <position position="239"/>
    </location>
    <ligand>
        <name>substrate</name>
    </ligand>
</feature>
<feature type="binding site" evidence="12">
    <location>
        <position position="235"/>
    </location>
    <ligand>
        <name>K(+)</name>
        <dbReference type="ChEBI" id="CHEBI:29103"/>
    </ligand>
</feature>
<feature type="binding site" evidence="12">
    <location>
        <position position="269"/>
    </location>
    <ligand>
        <name>K(+)</name>
        <dbReference type="ChEBI" id="CHEBI:29103"/>
    </ligand>
</feature>
<evidence type="ECO:0000256" key="4">
    <source>
        <dbReference type="ARBA" id="ARBA00022679"/>
    </source>
</evidence>
<dbReference type="SUPFAM" id="SSF53613">
    <property type="entry name" value="Ribokinase-like"/>
    <property type="match status" value="1"/>
</dbReference>
<evidence type="ECO:0000256" key="8">
    <source>
        <dbReference type="ARBA" id="ARBA00022840"/>
    </source>
</evidence>
<feature type="binding site" evidence="12">
    <location>
        <begin position="238"/>
        <end position="239"/>
    </location>
    <ligand>
        <name>ATP</name>
        <dbReference type="ChEBI" id="CHEBI:30616"/>
    </ligand>
</feature>
<evidence type="ECO:0000256" key="6">
    <source>
        <dbReference type="ARBA" id="ARBA00022741"/>
    </source>
</evidence>
<feature type="binding site" evidence="12">
    <location>
        <position position="274"/>
    </location>
    <ligand>
        <name>K(+)</name>
        <dbReference type="ChEBI" id="CHEBI:29103"/>
    </ligand>
</feature>
<dbReference type="RefSeq" id="WP_188848308.1">
    <property type="nucleotide sequence ID" value="NZ_BMQS01000002.1"/>
</dbReference>
<evidence type="ECO:0000256" key="9">
    <source>
        <dbReference type="ARBA" id="ARBA00022842"/>
    </source>
</evidence>
<reference evidence="14" key="1">
    <citation type="journal article" date="2014" name="Int. J. Syst. Evol. Microbiol.">
        <title>Complete genome sequence of Corynebacterium casei LMG S-19264T (=DSM 44701T), isolated from a smear-ripened cheese.</title>
        <authorList>
            <consortium name="US DOE Joint Genome Institute (JGI-PGF)"/>
            <person name="Walter F."/>
            <person name="Albersmeier A."/>
            <person name="Kalinowski J."/>
            <person name="Ruckert C."/>
        </authorList>
    </citation>
    <scope>NUCLEOTIDE SEQUENCE</scope>
    <source>
        <strain evidence="14">JCM 31740</strain>
    </source>
</reference>
<dbReference type="Gene3D" id="3.40.1190.20">
    <property type="match status" value="1"/>
</dbReference>
<gene>
    <name evidence="12" type="primary">rbsK</name>
    <name evidence="14" type="ORF">GCM10007116_01840</name>
</gene>
<evidence type="ECO:0000313" key="14">
    <source>
        <dbReference type="EMBL" id="GGT87562.1"/>
    </source>
</evidence>
<evidence type="ECO:0000256" key="3">
    <source>
        <dbReference type="ARBA" id="ARBA00016943"/>
    </source>
</evidence>
<sequence>MITVVGSYNVDLEVKVDRFPSPSETVFSRELLVLHGGKGSNQAVSASRLEGRVQLVAAVGDDDYGTKAISFLESENVGTRYVRVKRARTGTAIVVVDREGENMIIVDRGANALLEPADLGDSLEYTDVLLTQLEVSEEVVKKALIECVDCIRILNPAPAILRDVNLLRHADVVTPNEVEAKQLTSASTVVDAANSLLRLVRYAVVVTLGESGALVVTRRGTSKVPTLRVRAVDTTGAGDVFNSALAVMLDKGHDLEEAVKFANLAAAVSTTTVGALGPRMEEIEEYVRS</sequence>
<dbReference type="EMBL" id="BMQS01000002">
    <property type="protein sequence ID" value="GGT87562.1"/>
    <property type="molecule type" value="Genomic_DNA"/>
</dbReference>
<dbReference type="Proteomes" id="UP000616143">
    <property type="component" value="Unassembled WGS sequence"/>
</dbReference>
<dbReference type="PANTHER" id="PTHR10584:SF166">
    <property type="entry name" value="RIBOKINASE"/>
    <property type="match status" value="1"/>
</dbReference>
<evidence type="ECO:0000313" key="15">
    <source>
        <dbReference type="Proteomes" id="UP000616143"/>
    </source>
</evidence>
<comment type="subunit">
    <text evidence="12">Homodimer.</text>
</comment>
<evidence type="ECO:0000259" key="13">
    <source>
        <dbReference type="Pfam" id="PF00294"/>
    </source>
</evidence>
<dbReference type="AlphaFoldDB" id="A0A830GZ55"/>
<feature type="binding site" evidence="12">
    <location>
        <begin position="37"/>
        <end position="41"/>
    </location>
    <ligand>
        <name>substrate</name>
    </ligand>
</feature>
<comment type="caution">
    <text evidence="14">The sequence shown here is derived from an EMBL/GenBank/DDBJ whole genome shotgun (WGS) entry which is preliminary data.</text>
</comment>
<dbReference type="GO" id="GO:0019303">
    <property type="term" value="P:D-ribose catabolic process"/>
    <property type="evidence" value="ECO:0007669"/>
    <property type="project" value="UniProtKB-UniRule"/>
</dbReference>
<dbReference type="GO" id="GO:0004747">
    <property type="term" value="F:ribokinase activity"/>
    <property type="evidence" value="ECO:0007669"/>
    <property type="project" value="UniProtKB-UniRule"/>
</dbReference>
<evidence type="ECO:0000256" key="5">
    <source>
        <dbReference type="ARBA" id="ARBA00022723"/>
    </source>
</evidence>
<proteinExistence type="inferred from homology"/>
<evidence type="ECO:0000256" key="1">
    <source>
        <dbReference type="ARBA" id="ARBA00005380"/>
    </source>
</evidence>
<dbReference type="PRINTS" id="PR00990">
    <property type="entry name" value="RIBOKINASE"/>
</dbReference>
<dbReference type="GO" id="GO:0005737">
    <property type="term" value="C:cytoplasm"/>
    <property type="evidence" value="ECO:0007669"/>
    <property type="project" value="UniProtKB-SubCell"/>
</dbReference>
<name>A0A830GZ55_9CREN</name>
<dbReference type="InterPro" id="IPR002173">
    <property type="entry name" value="Carboh/pur_kinase_PfkB_CS"/>
</dbReference>
<feature type="active site" description="Proton acceptor" evidence="12">
    <location>
        <position position="239"/>
    </location>
</feature>
<keyword evidence="10 12" id="KW-0630">Potassium</keyword>
<dbReference type="EC" id="2.7.1.15" evidence="2 12"/>
<reference evidence="14" key="2">
    <citation type="submission" date="2020-09" db="EMBL/GenBank/DDBJ databases">
        <authorList>
            <person name="Sun Q."/>
            <person name="Ohkuma M."/>
        </authorList>
    </citation>
    <scope>NUCLEOTIDE SEQUENCE</scope>
    <source>
        <strain evidence="14">JCM 31740</strain>
    </source>
</reference>
<comment type="similarity">
    <text evidence="12">Belongs to the carbohydrate kinase PfkB family. Ribokinase subfamily.</text>
</comment>
<evidence type="ECO:0000256" key="12">
    <source>
        <dbReference type="HAMAP-Rule" id="MF_01987"/>
    </source>
</evidence>
<dbReference type="PANTHER" id="PTHR10584">
    <property type="entry name" value="SUGAR KINASE"/>
    <property type="match status" value="1"/>
</dbReference>
<keyword evidence="6 12" id="KW-0547">Nucleotide-binding</keyword>
<keyword evidence="8 12" id="KW-0067">ATP-binding</keyword>
<comment type="similarity">
    <text evidence="1">Belongs to the carbohydrate kinase pfkB family.</text>
</comment>
<keyword evidence="7 12" id="KW-0418">Kinase</keyword>
<feature type="domain" description="Carbohydrate kinase PfkB" evidence="13">
    <location>
        <begin position="2"/>
        <end position="276"/>
    </location>
</feature>
<keyword evidence="5 12" id="KW-0479">Metal-binding</keyword>
<feature type="binding site" evidence="12">
    <location>
        <position position="272"/>
    </location>
    <ligand>
        <name>K(+)</name>
        <dbReference type="ChEBI" id="CHEBI:29103"/>
    </ligand>
</feature>
<evidence type="ECO:0000256" key="2">
    <source>
        <dbReference type="ARBA" id="ARBA00012035"/>
    </source>
</evidence>
<comment type="subcellular location">
    <subcellularLocation>
        <location evidence="12">Cytoplasm</location>
    </subcellularLocation>
</comment>
<keyword evidence="4 12" id="KW-0808">Transferase</keyword>
<dbReference type="Pfam" id="PF00294">
    <property type="entry name" value="PfkB"/>
    <property type="match status" value="1"/>
</dbReference>
<comment type="caution">
    <text evidence="12">Lacks conserved residue(s) required for the propagation of feature annotation.</text>
</comment>
<dbReference type="InterPro" id="IPR002139">
    <property type="entry name" value="Ribo/fructo_kinase"/>
</dbReference>
<dbReference type="GO" id="GO:0046872">
    <property type="term" value="F:metal ion binding"/>
    <property type="evidence" value="ECO:0007669"/>
    <property type="project" value="UniProtKB-KW"/>
</dbReference>
<feature type="binding site" evidence="12">
    <location>
        <position position="176"/>
    </location>
    <ligand>
        <name>ATP</name>
        <dbReference type="ChEBI" id="CHEBI:30616"/>
    </ligand>
</feature>
<dbReference type="InterPro" id="IPR011877">
    <property type="entry name" value="Ribokinase"/>
</dbReference>
<dbReference type="PROSITE" id="PS00584">
    <property type="entry name" value="PFKB_KINASES_2"/>
    <property type="match status" value="1"/>
</dbReference>
<dbReference type="InterPro" id="IPR011611">
    <property type="entry name" value="PfkB_dom"/>
</dbReference>
<dbReference type="OrthoDB" id="26949at2157"/>
<dbReference type="InterPro" id="IPR029056">
    <property type="entry name" value="Ribokinase-like"/>
</dbReference>
<accession>A0A830GZ55</accession>
<dbReference type="CDD" id="cd01174">
    <property type="entry name" value="ribokinase"/>
    <property type="match status" value="1"/>
</dbReference>
<evidence type="ECO:0000256" key="11">
    <source>
        <dbReference type="ARBA" id="ARBA00023277"/>
    </source>
</evidence>
<keyword evidence="9 12" id="KW-0460">Magnesium</keyword>
<feature type="binding site" evidence="12">
    <location>
        <begin position="207"/>
        <end position="212"/>
    </location>
    <ligand>
        <name>ATP</name>
        <dbReference type="ChEBI" id="CHEBI:30616"/>
    </ligand>
</feature>
<feature type="binding site" evidence="12">
    <location>
        <position position="233"/>
    </location>
    <ligand>
        <name>K(+)</name>
        <dbReference type="ChEBI" id="CHEBI:29103"/>
    </ligand>
</feature>
<comment type="cofactor">
    <cofactor evidence="12">
        <name>Mg(2+)</name>
        <dbReference type="ChEBI" id="CHEBI:18420"/>
    </cofactor>
    <text evidence="12">Requires a divalent cation, most likely magnesium in vivo, as an electrophilic catalyst to aid phosphoryl group transfer. It is the chelate of the metal and the nucleotide that is the actual substrate.</text>
</comment>
<comment type="function">
    <text evidence="12">Catalyzes the phosphorylation of ribose at O-5 in a reaction requiring ATP and magnesium. The resulting D-ribose-5-phosphate can then be used either for sythesis of nucleotides, histidine, and tryptophan, or as a component of the pentose phosphate pathway.</text>
</comment>
<comment type="activity regulation">
    <text evidence="12">Activated by a monovalent cation that binds near, but not in, the active site. The most likely occupant of the site in vivo is potassium. Ion binding induces a conformational change that may alter substrate affinity.</text>
</comment>
<evidence type="ECO:0000256" key="7">
    <source>
        <dbReference type="ARBA" id="ARBA00022777"/>
    </source>
</evidence>
<feature type="binding site" evidence="12">
    <location>
        <position position="134"/>
    </location>
    <ligand>
        <name>substrate</name>
    </ligand>
</feature>
<feature type="binding site" evidence="12">
    <location>
        <position position="263"/>
    </location>
    <ligand>
        <name>ATP</name>
        <dbReference type="ChEBI" id="CHEBI:30616"/>
    </ligand>
</feature>
<comment type="catalytic activity">
    <reaction evidence="12">
        <text>D-ribose + ATP = D-ribose 5-phosphate + ADP + H(+)</text>
        <dbReference type="Rhea" id="RHEA:13697"/>
        <dbReference type="ChEBI" id="CHEBI:15378"/>
        <dbReference type="ChEBI" id="CHEBI:30616"/>
        <dbReference type="ChEBI" id="CHEBI:47013"/>
        <dbReference type="ChEBI" id="CHEBI:78346"/>
        <dbReference type="ChEBI" id="CHEBI:456216"/>
        <dbReference type="EC" id="2.7.1.15"/>
    </reaction>
</comment>
<dbReference type="HAMAP" id="MF_01987">
    <property type="entry name" value="Ribokinase"/>
    <property type="match status" value="1"/>
</dbReference>
<keyword evidence="11 12" id="KW-0119">Carbohydrate metabolism</keyword>
<comment type="pathway">
    <text evidence="12">Carbohydrate metabolism; D-ribose degradation; D-ribose 5-phosphate from beta-D-ribopyranose: step 2/2.</text>
</comment>
<dbReference type="GO" id="GO:0005524">
    <property type="term" value="F:ATP binding"/>
    <property type="evidence" value="ECO:0007669"/>
    <property type="project" value="UniProtKB-UniRule"/>
</dbReference>
<protein>
    <recommendedName>
        <fullName evidence="3 12">Ribokinase</fullName>
        <shortName evidence="12">RK</shortName>
        <ecNumber evidence="2 12">2.7.1.15</ecNumber>
    </recommendedName>
</protein>